<keyword evidence="2" id="KW-1185">Reference proteome</keyword>
<dbReference type="RefSeq" id="WP_135754537.1">
    <property type="nucleotide sequence ID" value="NZ_RQFD01000016.1"/>
</dbReference>
<organism evidence="1 2">
    <name type="scientific">Leptospira bouyouniensis</name>
    <dbReference type="NCBI Taxonomy" id="2484911"/>
    <lineage>
        <taxon>Bacteria</taxon>
        <taxon>Pseudomonadati</taxon>
        <taxon>Spirochaetota</taxon>
        <taxon>Spirochaetia</taxon>
        <taxon>Leptospirales</taxon>
        <taxon>Leptospiraceae</taxon>
        <taxon>Leptospira</taxon>
    </lineage>
</organism>
<reference evidence="2" key="1">
    <citation type="journal article" date="2019" name="PLoS Negl. Trop. Dis.">
        <title>Revisiting the worldwide diversity of Leptospira species in the environment.</title>
        <authorList>
            <person name="Vincent A.T."/>
            <person name="Schiettekatte O."/>
            <person name="Bourhy P."/>
            <person name="Veyrier F.J."/>
            <person name="Picardeau M."/>
        </authorList>
    </citation>
    <scope>NUCLEOTIDE SEQUENCE [LARGE SCALE GENOMIC DNA]</scope>
    <source>
        <strain evidence="2">201800295</strain>
    </source>
</reference>
<proteinExistence type="predicted"/>
<accession>A0ABY2L150</accession>
<protein>
    <recommendedName>
        <fullName evidence="3">Lipoprotein</fullName>
    </recommendedName>
</protein>
<dbReference type="EMBL" id="RQFD01000016">
    <property type="protein sequence ID" value="TGK46611.1"/>
    <property type="molecule type" value="Genomic_DNA"/>
</dbReference>
<evidence type="ECO:0000313" key="1">
    <source>
        <dbReference type="EMBL" id="TGK46611.1"/>
    </source>
</evidence>
<sequence>MKKLFVLVFTITTVLTNCTHSIRTIESSKITSLPLAEAAYEMGAETSAKACSSEFGLFSLKSEGYLATGEETPLQFTKGEIFLGVFTGGFYIVLKAGLHQAGLGGVRTDLEGAAVSRALKKSEGADVLLDYKTTTTSEGFFFPEVCTTVSGKAATLTGPSGHTGRLKK</sequence>
<comment type="caution">
    <text evidence="1">The sequence shown here is derived from an EMBL/GenBank/DDBJ whole genome shotgun (WGS) entry which is preliminary data.</text>
</comment>
<name>A0ABY2L150_9LEPT</name>
<dbReference type="NCBIfam" id="NF047663">
    <property type="entry name" value="LEPBI_I0682_fam"/>
    <property type="match status" value="1"/>
</dbReference>
<dbReference type="Proteomes" id="UP000297617">
    <property type="component" value="Unassembled WGS sequence"/>
</dbReference>
<evidence type="ECO:0008006" key="3">
    <source>
        <dbReference type="Google" id="ProtNLM"/>
    </source>
</evidence>
<gene>
    <name evidence="1" type="ORF">EHQ10_14665</name>
</gene>
<evidence type="ECO:0000313" key="2">
    <source>
        <dbReference type="Proteomes" id="UP000297617"/>
    </source>
</evidence>